<feature type="transmembrane region" description="Helical" evidence="1">
    <location>
        <begin position="40"/>
        <end position="59"/>
    </location>
</feature>
<name>A0ABD5Y527_9EURY</name>
<evidence type="ECO:0000313" key="3">
    <source>
        <dbReference type="Proteomes" id="UP001596432"/>
    </source>
</evidence>
<accession>A0ABD5Y527</accession>
<keyword evidence="3" id="KW-1185">Reference proteome</keyword>
<dbReference type="GeneID" id="78822796"/>
<dbReference type="AlphaFoldDB" id="A0ABD5Y527"/>
<sequence length="77" mass="8173">MTRRTDSHDWGVVARSFFWFVQAGVLSGIGALSLGMRGGGVAGLAVALVTAFLSVVLLFRQVNAFVDQKMDGRTGAE</sequence>
<proteinExistence type="predicted"/>
<dbReference type="RefSeq" id="WP_274323521.1">
    <property type="nucleotide sequence ID" value="NZ_CP118158.1"/>
</dbReference>
<comment type="caution">
    <text evidence="2">The sequence shown here is derived from an EMBL/GenBank/DDBJ whole genome shotgun (WGS) entry which is preliminary data.</text>
</comment>
<feature type="transmembrane region" description="Helical" evidence="1">
    <location>
        <begin position="12"/>
        <end position="34"/>
    </location>
</feature>
<protein>
    <submittedName>
        <fullName evidence="2">Uncharacterized protein</fullName>
    </submittedName>
</protein>
<keyword evidence="1" id="KW-0472">Membrane</keyword>
<keyword evidence="1" id="KW-1133">Transmembrane helix</keyword>
<organism evidence="2 3">
    <name type="scientific">Halosimplex aquaticum</name>
    <dbReference type="NCBI Taxonomy" id="3026162"/>
    <lineage>
        <taxon>Archaea</taxon>
        <taxon>Methanobacteriati</taxon>
        <taxon>Methanobacteriota</taxon>
        <taxon>Stenosarchaea group</taxon>
        <taxon>Halobacteria</taxon>
        <taxon>Halobacteriales</taxon>
        <taxon>Haloarculaceae</taxon>
        <taxon>Halosimplex</taxon>
    </lineage>
</organism>
<gene>
    <name evidence="2" type="ORF">ACFQMA_21780</name>
</gene>
<dbReference type="Proteomes" id="UP001596432">
    <property type="component" value="Unassembled WGS sequence"/>
</dbReference>
<evidence type="ECO:0000256" key="1">
    <source>
        <dbReference type="SAM" id="Phobius"/>
    </source>
</evidence>
<reference evidence="2 3" key="1">
    <citation type="journal article" date="2019" name="Int. J. Syst. Evol. Microbiol.">
        <title>The Global Catalogue of Microorganisms (GCM) 10K type strain sequencing project: providing services to taxonomists for standard genome sequencing and annotation.</title>
        <authorList>
            <consortium name="The Broad Institute Genomics Platform"/>
            <consortium name="The Broad Institute Genome Sequencing Center for Infectious Disease"/>
            <person name="Wu L."/>
            <person name="Ma J."/>
        </authorList>
    </citation>
    <scope>NUCLEOTIDE SEQUENCE [LARGE SCALE GENOMIC DNA]</scope>
    <source>
        <strain evidence="2 3">XZYJT29</strain>
    </source>
</reference>
<dbReference type="EMBL" id="JBHTAS010000001">
    <property type="protein sequence ID" value="MFC7142455.1"/>
    <property type="molecule type" value="Genomic_DNA"/>
</dbReference>
<evidence type="ECO:0000313" key="2">
    <source>
        <dbReference type="EMBL" id="MFC7142455.1"/>
    </source>
</evidence>
<keyword evidence="1" id="KW-0812">Transmembrane</keyword>